<dbReference type="OrthoDB" id="2906425at2759"/>
<evidence type="ECO:0000313" key="2">
    <source>
        <dbReference type="EMBL" id="OJJ89571.1"/>
    </source>
</evidence>
<name>A0A1L9W083_ASPGL</name>
<dbReference type="STRING" id="1160497.A0A1L9W083"/>
<dbReference type="AlphaFoldDB" id="A0A1L9W083"/>
<feature type="domain" description="Aminoglycoside phosphotransferase" evidence="1">
    <location>
        <begin position="7"/>
        <end position="79"/>
    </location>
</feature>
<dbReference type="InterPro" id="IPR051678">
    <property type="entry name" value="AGP_Transferase"/>
</dbReference>
<dbReference type="InterPro" id="IPR011009">
    <property type="entry name" value="Kinase-like_dom_sf"/>
</dbReference>
<dbReference type="RefSeq" id="XP_022406233.1">
    <property type="nucleotide sequence ID" value="XM_022543560.1"/>
</dbReference>
<dbReference type="Gene3D" id="3.90.1200.10">
    <property type="match status" value="1"/>
</dbReference>
<dbReference type="InterPro" id="IPR002575">
    <property type="entry name" value="Aminoglycoside_PTrfase"/>
</dbReference>
<accession>A0A1L9W083</accession>
<organism evidence="2 3">
    <name type="scientific">Aspergillus glaucus CBS 516.65</name>
    <dbReference type="NCBI Taxonomy" id="1160497"/>
    <lineage>
        <taxon>Eukaryota</taxon>
        <taxon>Fungi</taxon>
        <taxon>Dikarya</taxon>
        <taxon>Ascomycota</taxon>
        <taxon>Pezizomycotina</taxon>
        <taxon>Eurotiomycetes</taxon>
        <taxon>Eurotiomycetidae</taxon>
        <taxon>Eurotiales</taxon>
        <taxon>Aspergillaceae</taxon>
        <taxon>Aspergillus</taxon>
        <taxon>Aspergillus subgen. Aspergillus</taxon>
    </lineage>
</organism>
<evidence type="ECO:0000259" key="1">
    <source>
        <dbReference type="Pfam" id="PF01636"/>
    </source>
</evidence>
<gene>
    <name evidence="2" type="ORF">ASPGLDRAFT_264381</name>
</gene>
<dbReference type="GeneID" id="34459821"/>
<dbReference type="PANTHER" id="PTHR21310:SF15">
    <property type="entry name" value="AMINOGLYCOSIDE PHOSPHOTRANSFERASE DOMAIN-CONTAINING PROTEIN"/>
    <property type="match status" value="1"/>
</dbReference>
<protein>
    <recommendedName>
        <fullName evidence="1">Aminoglycoside phosphotransferase domain-containing protein</fullName>
    </recommendedName>
</protein>
<evidence type="ECO:0000313" key="3">
    <source>
        <dbReference type="Proteomes" id="UP000184300"/>
    </source>
</evidence>
<proteinExistence type="predicted"/>
<dbReference type="PANTHER" id="PTHR21310">
    <property type="entry name" value="AMINOGLYCOSIDE PHOSPHOTRANSFERASE-RELATED-RELATED"/>
    <property type="match status" value="1"/>
</dbReference>
<sequence length="85" mass="10368">MPSQYKHRNIFTHGDLRLANIKVKDGHVTGILDWEFSGWYPEYCEFAKALHIWKWRNDWTDYMVQIFKPYCAEYGAYQFLTEVLW</sequence>
<dbReference type="VEuPathDB" id="FungiDB:ASPGLDRAFT_264381"/>
<keyword evidence="3" id="KW-1185">Reference proteome</keyword>
<dbReference type="EMBL" id="KV878888">
    <property type="protein sequence ID" value="OJJ89571.1"/>
    <property type="molecule type" value="Genomic_DNA"/>
</dbReference>
<dbReference type="Pfam" id="PF01636">
    <property type="entry name" value="APH"/>
    <property type="match status" value="1"/>
</dbReference>
<dbReference type="SUPFAM" id="SSF56112">
    <property type="entry name" value="Protein kinase-like (PK-like)"/>
    <property type="match status" value="1"/>
</dbReference>
<reference evidence="3" key="1">
    <citation type="journal article" date="2017" name="Genome Biol.">
        <title>Comparative genomics reveals high biological diversity and specific adaptations in the industrially and medically important fungal genus Aspergillus.</title>
        <authorList>
            <person name="de Vries R.P."/>
            <person name="Riley R."/>
            <person name="Wiebenga A."/>
            <person name="Aguilar-Osorio G."/>
            <person name="Amillis S."/>
            <person name="Uchima C.A."/>
            <person name="Anderluh G."/>
            <person name="Asadollahi M."/>
            <person name="Askin M."/>
            <person name="Barry K."/>
            <person name="Battaglia E."/>
            <person name="Bayram O."/>
            <person name="Benocci T."/>
            <person name="Braus-Stromeyer S.A."/>
            <person name="Caldana C."/>
            <person name="Canovas D."/>
            <person name="Cerqueira G.C."/>
            <person name="Chen F."/>
            <person name="Chen W."/>
            <person name="Choi C."/>
            <person name="Clum A."/>
            <person name="Dos Santos R.A."/>
            <person name="Damasio A.R."/>
            <person name="Diallinas G."/>
            <person name="Emri T."/>
            <person name="Fekete E."/>
            <person name="Flipphi M."/>
            <person name="Freyberg S."/>
            <person name="Gallo A."/>
            <person name="Gournas C."/>
            <person name="Habgood R."/>
            <person name="Hainaut M."/>
            <person name="Harispe M.L."/>
            <person name="Henrissat B."/>
            <person name="Hilden K.S."/>
            <person name="Hope R."/>
            <person name="Hossain A."/>
            <person name="Karabika E."/>
            <person name="Karaffa L."/>
            <person name="Karanyi Z."/>
            <person name="Krasevec N."/>
            <person name="Kuo A."/>
            <person name="Kusch H."/>
            <person name="LaButti K."/>
            <person name="Lagendijk E.L."/>
            <person name="Lapidus A."/>
            <person name="Levasseur A."/>
            <person name="Lindquist E."/>
            <person name="Lipzen A."/>
            <person name="Logrieco A.F."/>
            <person name="MacCabe A."/>
            <person name="Maekelae M.R."/>
            <person name="Malavazi I."/>
            <person name="Melin P."/>
            <person name="Meyer V."/>
            <person name="Mielnichuk N."/>
            <person name="Miskei M."/>
            <person name="Molnar A.P."/>
            <person name="Mule G."/>
            <person name="Ngan C.Y."/>
            <person name="Orejas M."/>
            <person name="Orosz E."/>
            <person name="Ouedraogo J.P."/>
            <person name="Overkamp K.M."/>
            <person name="Park H.-S."/>
            <person name="Perrone G."/>
            <person name="Piumi F."/>
            <person name="Punt P.J."/>
            <person name="Ram A.F."/>
            <person name="Ramon A."/>
            <person name="Rauscher S."/>
            <person name="Record E."/>
            <person name="Riano-Pachon D.M."/>
            <person name="Robert V."/>
            <person name="Roehrig J."/>
            <person name="Ruller R."/>
            <person name="Salamov A."/>
            <person name="Salih N.S."/>
            <person name="Samson R.A."/>
            <person name="Sandor E."/>
            <person name="Sanguinetti M."/>
            <person name="Schuetze T."/>
            <person name="Sepcic K."/>
            <person name="Shelest E."/>
            <person name="Sherlock G."/>
            <person name="Sophianopoulou V."/>
            <person name="Squina F.M."/>
            <person name="Sun H."/>
            <person name="Susca A."/>
            <person name="Todd R.B."/>
            <person name="Tsang A."/>
            <person name="Unkles S.E."/>
            <person name="van de Wiele N."/>
            <person name="van Rossen-Uffink D."/>
            <person name="Oliveira J.V."/>
            <person name="Vesth T.C."/>
            <person name="Visser J."/>
            <person name="Yu J.-H."/>
            <person name="Zhou M."/>
            <person name="Andersen M.R."/>
            <person name="Archer D.B."/>
            <person name="Baker S.E."/>
            <person name="Benoit I."/>
            <person name="Brakhage A.A."/>
            <person name="Braus G.H."/>
            <person name="Fischer R."/>
            <person name="Frisvad J.C."/>
            <person name="Goldman G.H."/>
            <person name="Houbraken J."/>
            <person name="Oakley B."/>
            <person name="Pocsi I."/>
            <person name="Scazzocchio C."/>
            <person name="Seiboth B."/>
            <person name="vanKuyk P.A."/>
            <person name="Wortman J."/>
            <person name="Dyer P.S."/>
            <person name="Grigoriev I.V."/>
        </authorList>
    </citation>
    <scope>NUCLEOTIDE SEQUENCE [LARGE SCALE GENOMIC DNA]</scope>
    <source>
        <strain evidence="3">CBS 516.65</strain>
    </source>
</reference>
<dbReference type="Proteomes" id="UP000184300">
    <property type="component" value="Unassembled WGS sequence"/>
</dbReference>